<dbReference type="GO" id="GO:0004066">
    <property type="term" value="F:asparagine synthase (glutamine-hydrolyzing) activity"/>
    <property type="evidence" value="ECO:0007669"/>
    <property type="project" value="UniProtKB-EC"/>
</dbReference>
<dbReference type="Pfam" id="PF13537">
    <property type="entry name" value="GATase_7"/>
    <property type="match status" value="1"/>
</dbReference>
<dbReference type="PANTHER" id="PTHR43284">
    <property type="entry name" value="ASPARAGINE SYNTHETASE (GLUTAMINE-HYDROLYZING)"/>
    <property type="match status" value="1"/>
</dbReference>
<keyword evidence="5 9" id="KW-0067">ATP-binding</keyword>
<evidence type="ECO:0000256" key="5">
    <source>
        <dbReference type="ARBA" id="ARBA00022840"/>
    </source>
</evidence>
<reference evidence="11 12" key="1">
    <citation type="submission" date="2016-12" db="EMBL/GenBank/DDBJ databases">
        <title>Domibacillus sp. SAOS 44 whole genome sequencing.</title>
        <authorList>
            <person name="Verma A."/>
            <person name="Krishnamurthi S."/>
        </authorList>
    </citation>
    <scope>NUCLEOTIDE SEQUENCE [LARGE SCALE GENOMIC DNA]</scope>
    <source>
        <strain evidence="11 12">SAOS 44</strain>
    </source>
</reference>
<dbReference type="OrthoDB" id="9763290at2"/>
<dbReference type="PROSITE" id="PS51278">
    <property type="entry name" value="GATASE_TYPE_2"/>
    <property type="match status" value="1"/>
</dbReference>
<keyword evidence="6" id="KW-0061">Asparagine biosynthesis</keyword>
<keyword evidence="12" id="KW-1185">Reference proteome</keyword>
<keyword evidence="6" id="KW-0028">Amino-acid biosynthesis</keyword>
<organism evidence="11 12">
    <name type="scientific">Domibacillus mangrovi</name>
    <dbReference type="NCBI Taxonomy" id="1714354"/>
    <lineage>
        <taxon>Bacteria</taxon>
        <taxon>Bacillati</taxon>
        <taxon>Bacillota</taxon>
        <taxon>Bacilli</taxon>
        <taxon>Bacillales</taxon>
        <taxon>Bacillaceae</taxon>
        <taxon>Domibacillus</taxon>
    </lineage>
</organism>
<evidence type="ECO:0000256" key="6">
    <source>
        <dbReference type="ARBA" id="ARBA00022888"/>
    </source>
</evidence>
<protein>
    <recommendedName>
        <fullName evidence="3">asparagine synthase (glutamine-hydrolyzing)</fullName>
        <ecNumber evidence="3">6.3.5.4</ecNumber>
    </recommendedName>
</protein>
<keyword evidence="7" id="KW-0315">Glutamine amidotransferase</keyword>
<feature type="binding site" evidence="9">
    <location>
        <position position="297"/>
    </location>
    <ligand>
        <name>ATP</name>
        <dbReference type="ChEBI" id="CHEBI:30616"/>
    </ligand>
</feature>
<evidence type="ECO:0000313" key="12">
    <source>
        <dbReference type="Proteomes" id="UP000186524"/>
    </source>
</evidence>
<evidence type="ECO:0000256" key="7">
    <source>
        <dbReference type="ARBA" id="ARBA00022962"/>
    </source>
</evidence>
<dbReference type="CDD" id="cd00712">
    <property type="entry name" value="AsnB"/>
    <property type="match status" value="1"/>
</dbReference>
<keyword evidence="4 9" id="KW-0547">Nucleotide-binding</keyword>
<dbReference type="InterPro" id="IPR051786">
    <property type="entry name" value="ASN_synthetase/amidase"/>
</dbReference>
<evidence type="ECO:0000259" key="10">
    <source>
        <dbReference type="PROSITE" id="PS51278"/>
    </source>
</evidence>
<dbReference type="RefSeq" id="WP_073711295.1">
    <property type="nucleotide sequence ID" value="NZ_MRWQ01000006.1"/>
</dbReference>
<comment type="similarity">
    <text evidence="2">Belongs to the asparagine synthetase family.</text>
</comment>
<dbReference type="InterPro" id="IPR006426">
    <property type="entry name" value="Asn_synth_AEB"/>
</dbReference>
<dbReference type="InterPro" id="IPR014729">
    <property type="entry name" value="Rossmann-like_a/b/a_fold"/>
</dbReference>
<dbReference type="GO" id="GO:0006529">
    <property type="term" value="P:asparagine biosynthetic process"/>
    <property type="evidence" value="ECO:0007669"/>
    <property type="project" value="UniProtKB-KW"/>
</dbReference>
<evidence type="ECO:0000256" key="8">
    <source>
        <dbReference type="ARBA" id="ARBA00048741"/>
    </source>
</evidence>
<dbReference type="SUPFAM" id="SSF52402">
    <property type="entry name" value="Adenine nucleotide alpha hydrolases-like"/>
    <property type="match status" value="1"/>
</dbReference>
<dbReference type="Proteomes" id="UP000186524">
    <property type="component" value="Unassembled WGS sequence"/>
</dbReference>
<accession>A0A1Q5P2T4</accession>
<evidence type="ECO:0000256" key="2">
    <source>
        <dbReference type="ARBA" id="ARBA00005752"/>
    </source>
</evidence>
<dbReference type="EMBL" id="MRWQ01000006">
    <property type="protein sequence ID" value="OKL36570.1"/>
    <property type="molecule type" value="Genomic_DNA"/>
</dbReference>
<dbReference type="STRING" id="1714354.BLL40_07470"/>
<feature type="binding site" evidence="9">
    <location>
        <position position="100"/>
    </location>
    <ligand>
        <name>L-glutamine</name>
        <dbReference type="ChEBI" id="CHEBI:58359"/>
    </ligand>
</feature>
<dbReference type="Gene3D" id="3.60.20.10">
    <property type="entry name" value="Glutamine Phosphoribosylpyrophosphate, subunit 1, domain 1"/>
    <property type="match status" value="1"/>
</dbReference>
<dbReference type="InterPro" id="IPR029055">
    <property type="entry name" value="Ntn_hydrolases_N"/>
</dbReference>
<feature type="domain" description="Glutamine amidotransferase type-2" evidence="10">
    <location>
        <begin position="2"/>
        <end position="217"/>
    </location>
</feature>
<gene>
    <name evidence="11" type="ORF">BLL40_07470</name>
</gene>
<comment type="caution">
    <text evidence="11">The sequence shown here is derived from an EMBL/GenBank/DDBJ whole genome shotgun (WGS) entry which is preliminary data.</text>
</comment>
<name>A0A1Q5P2T4_9BACI</name>
<dbReference type="InterPro" id="IPR033738">
    <property type="entry name" value="AsnB_N"/>
</dbReference>
<dbReference type="PANTHER" id="PTHR43284:SF1">
    <property type="entry name" value="ASPARAGINE SYNTHETASE"/>
    <property type="match status" value="1"/>
</dbReference>
<dbReference type="PIRSF" id="PIRSF001589">
    <property type="entry name" value="Asn_synthetase_glu-h"/>
    <property type="match status" value="1"/>
</dbReference>
<evidence type="ECO:0000313" key="11">
    <source>
        <dbReference type="EMBL" id="OKL36570.1"/>
    </source>
</evidence>
<evidence type="ECO:0000256" key="4">
    <source>
        <dbReference type="ARBA" id="ARBA00022741"/>
    </source>
</evidence>
<dbReference type="SUPFAM" id="SSF56235">
    <property type="entry name" value="N-terminal nucleophile aminohydrolases (Ntn hydrolases)"/>
    <property type="match status" value="1"/>
</dbReference>
<evidence type="ECO:0000256" key="1">
    <source>
        <dbReference type="ARBA" id="ARBA00005187"/>
    </source>
</evidence>
<evidence type="ECO:0000256" key="9">
    <source>
        <dbReference type="PIRSR" id="PIRSR001589-2"/>
    </source>
</evidence>
<evidence type="ECO:0000256" key="3">
    <source>
        <dbReference type="ARBA" id="ARBA00012737"/>
    </source>
</evidence>
<sequence>MSAIAGIYYSNNTPVPVDQMGGMMDSLQHYPADDIQVWQKENVFFGCHAQWITPESIGEQQPYYDYERQLVITADAIIDNREELFERLQVERSRRKTMPDSELILLAYHKWEEECAKYLIGDFAFIIWDERKQLLFGARDFSGTRTLYYYHDEQRFVFCTIIKPFFTLPFIEKKLNEQWIAEYLAIPGMHETVEPFSSVYKNIEQLPPSHTITIKNGKVSLVKYHTVAVGEKLQLKSNEEYEEAFRSVFQESVTARIRTSRKVGAHLSGGLDSGSVVSFAAKALAEEKKQLHTFSYIPVDGFKDWTPKNRLADERPFIQSTVKHVGNISDYYMDFEGKSPLSEVDDWLDTYEMPYKFFENSYWLKGVYEQAYKEDMGILLYGARGNWTISWGPALEYQAVLLKKMKMIRFYRELCLYSKNIGVEKSRVMSAVQRKAFPNFYRKARLSENEFPMLINPAFAERTAIFEKLQKNGMDLDAFTNFNAYEAREHHFEKLTYWNINGTSGTKLSLRYKLWDRDPTNDLRVVRFCLSVPEKQYVQNGLDRSLIRRSTKDYLPDKVRLNQKIKGIQGTDGIHRMAPNWHLFIDEVEKITADSQAAEYLNIQSIKSALSQAREVPRPEYIFDTGFKTMMRSLIVSRFLKSVT</sequence>
<dbReference type="GO" id="GO:0005524">
    <property type="term" value="F:ATP binding"/>
    <property type="evidence" value="ECO:0007669"/>
    <property type="project" value="UniProtKB-KW"/>
</dbReference>
<dbReference type="AlphaFoldDB" id="A0A1Q5P2T4"/>
<dbReference type="EC" id="6.3.5.4" evidence="3"/>
<dbReference type="InterPro" id="IPR001962">
    <property type="entry name" value="Asn_synthase"/>
</dbReference>
<dbReference type="InterPro" id="IPR017932">
    <property type="entry name" value="GATase_2_dom"/>
</dbReference>
<comment type="pathway">
    <text evidence="1">Amino-acid biosynthesis; L-asparagine biosynthesis; L-asparagine from L-aspartate (L-Gln route): step 1/1.</text>
</comment>
<dbReference type="Pfam" id="PF00733">
    <property type="entry name" value="Asn_synthase"/>
    <property type="match status" value="1"/>
</dbReference>
<dbReference type="Gene3D" id="3.40.50.620">
    <property type="entry name" value="HUPs"/>
    <property type="match status" value="2"/>
</dbReference>
<comment type="catalytic activity">
    <reaction evidence="8">
        <text>L-aspartate + L-glutamine + ATP + H2O = L-asparagine + L-glutamate + AMP + diphosphate + H(+)</text>
        <dbReference type="Rhea" id="RHEA:12228"/>
        <dbReference type="ChEBI" id="CHEBI:15377"/>
        <dbReference type="ChEBI" id="CHEBI:15378"/>
        <dbReference type="ChEBI" id="CHEBI:29985"/>
        <dbReference type="ChEBI" id="CHEBI:29991"/>
        <dbReference type="ChEBI" id="CHEBI:30616"/>
        <dbReference type="ChEBI" id="CHEBI:33019"/>
        <dbReference type="ChEBI" id="CHEBI:58048"/>
        <dbReference type="ChEBI" id="CHEBI:58359"/>
        <dbReference type="ChEBI" id="CHEBI:456215"/>
        <dbReference type="EC" id="6.3.5.4"/>
    </reaction>
</comment>
<proteinExistence type="inferred from homology"/>